<protein>
    <submittedName>
        <fullName evidence="2">Uncharacterized protein</fullName>
    </submittedName>
</protein>
<keyword evidence="3" id="KW-1185">Reference proteome</keyword>
<proteinExistence type="predicted"/>
<feature type="region of interest" description="Disordered" evidence="1">
    <location>
        <begin position="65"/>
        <end position="94"/>
    </location>
</feature>
<gene>
    <name evidence="2" type="ORF">Poli38472_007269</name>
</gene>
<name>A0A8K1C9D8_PYTOL</name>
<reference evidence="2" key="1">
    <citation type="submission" date="2019-03" db="EMBL/GenBank/DDBJ databases">
        <title>Long read genome sequence of the mycoparasitic Pythium oligandrum ATCC 38472 isolated from sugarbeet rhizosphere.</title>
        <authorList>
            <person name="Gaulin E."/>
        </authorList>
    </citation>
    <scope>NUCLEOTIDE SEQUENCE</scope>
    <source>
        <strain evidence="2">ATCC 38472_TT</strain>
    </source>
</reference>
<dbReference type="AlphaFoldDB" id="A0A8K1C9D8"/>
<evidence type="ECO:0000313" key="2">
    <source>
        <dbReference type="EMBL" id="TMW59124.1"/>
    </source>
</evidence>
<accession>A0A8K1C9D8</accession>
<dbReference type="EMBL" id="SPLM01000110">
    <property type="protein sequence ID" value="TMW59124.1"/>
    <property type="molecule type" value="Genomic_DNA"/>
</dbReference>
<dbReference type="Proteomes" id="UP000794436">
    <property type="component" value="Unassembled WGS sequence"/>
</dbReference>
<sequence length="436" mass="50092">MRHRMERFQKATLSKLNTTLHDHPNRVRKALAAGMYSIDPSSTSSAPQGFVNVNGQLLQALSLREHLPQKPSPADARRRRNREAMRRARQRQQVGLEELRSMIRQLETQLGQLKLEKSSQDSGSDSTQSEEEISAAVEKALGVFRRRRVQYSQLLDYADQLREEKRWLSDEIQTFARLFETLRAYSDHSSELTTRLPDEWVDIDGYSLFEQAILSQYQFLSPLQVFDLVKESIQDILHYTTLADACQPSAHKVFGWSDKRFLDGAWATFLVSKDFPGESTQHLADRTWDTSIEFSQYKSIQNWARRMKILQVLNKDTLLITRENVCPDDQSRFHTLYLQFRVETKDGFIVGTRSLDPRKCAGLDTGQTSSTMTTVLYCFMLSRITQDGKEIGCNVKLGGRVGNGRVRYGKTVLMDVLPTTMRWESVCVRPFLSLTS</sequence>
<organism evidence="2 3">
    <name type="scientific">Pythium oligandrum</name>
    <name type="common">Mycoparasitic fungus</name>
    <dbReference type="NCBI Taxonomy" id="41045"/>
    <lineage>
        <taxon>Eukaryota</taxon>
        <taxon>Sar</taxon>
        <taxon>Stramenopiles</taxon>
        <taxon>Oomycota</taxon>
        <taxon>Peronosporomycetes</taxon>
        <taxon>Pythiales</taxon>
        <taxon>Pythiaceae</taxon>
        <taxon>Pythium</taxon>
    </lineage>
</organism>
<comment type="caution">
    <text evidence="2">The sequence shown here is derived from an EMBL/GenBank/DDBJ whole genome shotgun (WGS) entry which is preliminary data.</text>
</comment>
<evidence type="ECO:0000313" key="3">
    <source>
        <dbReference type="Proteomes" id="UP000794436"/>
    </source>
</evidence>
<dbReference type="OrthoDB" id="162744at2759"/>
<evidence type="ECO:0000256" key="1">
    <source>
        <dbReference type="SAM" id="MobiDB-lite"/>
    </source>
</evidence>